<organism evidence="1 2">
    <name type="scientific">Araneus ventricosus</name>
    <name type="common">Orbweaver spider</name>
    <name type="synonym">Epeira ventricosa</name>
    <dbReference type="NCBI Taxonomy" id="182803"/>
    <lineage>
        <taxon>Eukaryota</taxon>
        <taxon>Metazoa</taxon>
        <taxon>Ecdysozoa</taxon>
        <taxon>Arthropoda</taxon>
        <taxon>Chelicerata</taxon>
        <taxon>Arachnida</taxon>
        <taxon>Araneae</taxon>
        <taxon>Araneomorphae</taxon>
        <taxon>Entelegynae</taxon>
        <taxon>Araneoidea</taxon>
        <taxon>Araneidae</taxon>
        <taxon>Araneus</taxon>
    </lineage>
</organism>
<dbReference type="Proteomes" id="UP000499080">
    <property type="component" value="Unassembled WGS sequence"/>
</dbReference>
<comment type="caution">
    <text evidence="1">The sequence shown here is derived from an EMBL/GenBank/DDBJ whole genome shotgun (WGS) entry which is preliminary data.</text>
</comment>
<reference evidence="1 2" key="1">
    <citation type="journal article" date="2019" name="Sci. Rep.">
        <title>Orb-weaving spider Araneus ventricosus genome elucidates the spidroin gene catalogue.</title>
        <authorList>
            <person name="Kono N."/>
            <person name="Nakamura H."/>
            <person name="Ohtoshi R."/>
            <person name="Moran D.A.P."/>
            <person name="Shinohara A."/>
            <person name="Yoshida Y."/>
            <person name="Fujiwara M."/>
            <person name="Mori M."/>
            <person name="Tomita M."/>
            <person name="Arakawa K."/>
        </authorList>
    </citation>
    <scope>NUCLEOTIDE SEQUENCE [LARGE SCALE GENOMIC DNA]</scope>
</reference>
<evidence type="ECO:0000313" key="1">
    <source>
        <dbReference type="EMBL" id="GBN60332.1"/>
    </source>
</evidence>
<name>A0A4Y2QAR9_ARAVE</name>
<evidence type="ECO:0000313" key="2">
    <source>
        <dbReference type="Proteomes" id="UP000499080"/>
    </source>
</evidence>
<dbReference type="OrthoDB" id="8948853at2759"/>
<dbReference type="Gene3D" id="3.30.420.10">
    <property type="entry name" value="Ribonuclease H-like superfamily/Ribonuclease H"/>
    <property type="match status" value="1"/>
</dbReference>
<dbReference type="AlphaFoldDB" id="A0A4Y2QAR9"/>
<dbReference type="EMBL" id="BGPR01013367">
    <property type="protein sequence ID" value="GBN60332.1"/>
    <property type="molecule type" value="Genomic_DNA"/>
</dbReference>
<accession>A0A4Y2QAR9</accession>
<gene>
    <name evidence="1" type="ORF">AVEN_161237_1</name>
</gene>
<dbReference type="InterPro" id="IPR036397">
    <property type="entry name" value="RNaseH_sf"/>
</dbReference>
<dbReference type="GO" id="GO:0003676">
    <property type="term" value="F:nucleic acid binding"/>
    <property type="evidence" value="ECO:0007669"/>
    <property type="project" value="InterPro"/>
</dbReference>
<protein>
    <recommendedName>
        <fullName evidence="3">Transposable element Tcb2 transposase</fullName>
    </recommendedName>
</protein>
<keyword evidence="2" id="KW-1185">Reference proteome</keyword>
<sequence length="94" mass="10797">MVWGCVSAAGICNLCLLKENMDRYMYLDILKKNFLISAERFSLGYFQQDNNPQHTSKSFQEWCIYHVKQQPTTKIPLSVLQVPGVLGSLLQLDK</sequence>
<proteinExistence type="predicted"/>
<evidence type="ECO:0008006" key="3">
    <source>
        <dbReference type="Google" id="ProtNLM"/>
    </source>
</evidence>